<dbReference type="AlphaFoldDB" id="A0A9W9AB36"/>
<accession>A0A9W9AB36</accession>
<organism evidence="1 2">
    <name type="scientific">Lentinula lateritia</name>
    <dbReference type="NCBI Taxonomy" id="40482"/>
    <lineage>
        <taxon>Eukaryota</taxon>
        <taxon>Fungi</taxon>
        <taxon>Dikarya</taxon>
        <taxon>Basidiomycota</taxon>
        <taxon>Agaricomycotina</taxon>
        <taxon>Agaricomycetes</taxon>
        <taxon>Agaricomycetidae</taxon>
        <taxon>Agaricales</taxon>
        <taxon>Marasmiineae</taxon>
        <taxon>Omphalotaceae</taxon>
        <taxon>Lentinula</taxon>
    </lineage>
</organism>
<sequence length="251" mass="28914">MYPVPAYPSHTRNHSQLLTKWTTMMKSEGKGPAPHHIEVNASCTLSTRDDVTQTIMKNSLYQHEGIVSDIVARHILNEMIRLGETEGIIKRLCPQLAPEIYDFFTEVGRLYCAMVINLPNVICPYQRQPHLEINIRGAYLRWKRLDACRFNDKVAVFMNNDIRFWFQWEYELVENESFISQSELKSTLSGTLHIYSLSTLLGRYTPDPKVFGIPLFQDDAQIKSTPPDLEGLMSPAQNRKSVIPLLKIIKF</sequence>
<protein>
    <submittedName>
        <fullName evidence="1">Uncharacterized protein</fullName>
    </submittedName>
</protein>
<evidence type="ECO:0000313" key="2">
    <source>
        <dbReference type="Proteomes" id="UP001150238"/>
    </source>
</evidence>
<name>A0A9W9AB36_9AGAR</name>
<gene>
    <name evidence="1" type="ORF">C8J55DRAFT_489517</name>
</gene>
<proteinExistence type="predicted"/>
<reference evidence="1" key="1">
    <citation type="submission" date="2022-08" db="EMBL/GenBank/DDBJ databases">
        <authorList>
            <consortium name="DOE Joint Genome Institute"/>
            <person name="Min B."/>
            <person name="Riley R."/>
            <person name="Sierra-Patev S."/>
            <person name="Naranjo-Ortiz M."/>
            <person name="Looney B."/>
            <person name="Konkel Z."/>
            <person name="Slot J.C."/>
            <person name="Sakamoto Y."/>
            <person name="Steenwyk J.L."/>
            <person name="Rokas A."/>
            <person name="Carro J."/>
            <person name="Camarero S."/>
            <person name="Ferreira P."/>
            <person name="Molpeceres G."/>
            <person name="Ruiz-Duenas F.J."/>
            <person name="Serrano A."/>
            <person name="Henrissat B."/>
            <person name="Drula E."/>
            <person name="Hughes K.W."/>
            <person name="Mata J.L."/>
            <person name="Ishikawa N.K."/>
            <person name="Vargas-Isla R."/>
            <person name="Ushijima S."/>
            <person name="Smith C.A."/>
            <person name="Ahrendt S."/>
            <person name="Andreopoulos W."/>
            <person name="He G."/>
            <person name="Labutti K."/>
            <person name="Lipzen A."/>
            <person name="Ng V."/>
            <person name="Sandor L."/>
            <person name="Barry K."/>
            <person name="Martinez A.T."/>
            <person name="Xiao Y."/>
            <person name="Gibbons J.G."/>
            <person name="Terashima K."/>
            <person name="Hibbett D.S."/>
            <person name="Grigoriev I.V."/>
        </authorList>
    </citation>
    <scope>NUCLEOTIDE SEQUENCE</scope>
    <source>
        <strain evidence="1">Sp2 HRB7682 ss15</strain>
    </source>
</reference>
<comment type="caution">
    <text evidence="1">The sequence shown here is derived from an EMBL/GenBank/DDBJ whole genome shotgun (WGS) entry which is preliminary data.</text>
</comment>
<dbReference type="Proteomes" id="UP001150238">
    <property type="component" value="Unassembled WGS sequence"/>
</dbReference>
<evidence type="ECO:0000313" key="1">
    <source>
        <dbReference type="EMBL" id="KAJ4478702.1"/>
    </source>
</evidence>
<dbReference type="EMBL" id="JANVFS010000017">
    <property type="protein sequence ID" value="KAJ4478702.1"/>
    <property type="molecule type" value="Genomic_DNA"/>
</dbReference>
<reference evidence="1" key="2">
    <citation type="journal article" date="2023" name="Proc. Natl. Acad. Sci. U.S.A.">
        <title>A global phylogenomic analysis of the shiitake genus Lentinula.</title>
        <authorList>
            <person name="Sierra-Patev S."/>
            <person name="Min B."/>
            <person name="Naranjo-Ortiz M."/>
            <person name="Looney B."/>
            <person name="Konkel Z."/>
            <person name="Slot J.C."/>
            <person name="Sakamoto Y."/>
            <person name="Steenwyk J.L."/>
            <person name="Rokas A."/>
            <person name="Carro J."/>
            <person name="Camarero S."/>
            <person name="Ferreira P."/>
            <person name="Molpeceres G."/>
            <person name="Ruiz-Duenas F.J."/>
            <person name="Serrano A."/>
            <person name="Henrissat B."/>
            <person name="Drula E."/>
            <person name="Hughes K.W."/>
            <person name="Mata J.L."/>
            <person name="Ishikawa N.K."/>
            <person name="Vargas-Isla R."/>
            <person name="Ushijima S."/>
            <person name="Smith C.A."/>
            <person name="Donoghue J."/>
            <person name="Ahrendt S."/>
            <person name="Andreopoulos W."/>
            <person name="He G."/>
            <person name="LaButti K."/>
            <person name="Lipzen A."/>
            <person name="Ng V."/>
            <person name="Riley R."/>
            <person name="Sandor L."/>
            <person name="Barry K."/>
            <person name="Martinez A.T."/>
            <person name="Xiao Y."/>
            <person name="Gibbons J.G."/>
            <person name="Terashima K."/>
            <person name="Grigoriev I.V."/>
            <person name="Hibbett D."/>
        </authorList>
    </citation>
    <scope>NUCLEOTIDE SEQUENCE</scope>
    <source>
        <strain evidence="1">Sp2 HRB7682 ss15</strain>
    </source>
</reference>